<comment type="similarity">
    <text evidence="4">Belongs to the cyclin family.</text>
</comment>
<dbReference type="InterPro" id="IPR048258">
    <property type="entry name" value="Cyclins_cyclin-box"/>
</dbReference>
<evidence type="ECO:0000313" key="8">
    <source>
        <dbReference type="Proteomes" id="UP001566132"/>
    </source>
</evidence>
<evidence type="ECO:0000256" key="4">
    <source>
        <dbReference type="RuleBase" id="RU000383"/>
    </source>
</evidence>
<protein>
    <submittedName>
        <fullName evidence="7">Uncharacterized protein</fullName>
    </submittedName>
</protein>
<dbReference type="PANTHER" id="PTHR10177">
    <property type="entry name" value="CYCLINS"/>
    <property type="match status" value="1"/>
</dbReference>
<comment type="caution">
    <text evidence="7">The sequence shown here is derived from an EMBL/GenBank/DDBJ whole genome shotgun (WGS) entry which is preliminary data.</text>
</comment>
<name>A0ABD1EHT6_HYPHA</name>
<dbReference type="PROSITE" id="PS00292">
    <property type="entry name" value="CYCLINS"/>
    <property type="match status" value="1"/>
</dbReference>
<keyword evidence="3" id="KW-0131">Cell cycle</keyword>
<dbReference type="EMBL" id="JBDJPC010000007">
    <property type="protein sequence ID" value="KAL1494032.1"/>
    <property type="molecule type" value="Genomic_DNA"/>
</dbReference>
<feature type="domain" description="Cyclin-like" evidence="5">
    <location>
        <begin position="150"/>
        <end position="234"/>
    </location>
</feature>
<keyword evidence="1" id="KW-0132">Cell division</keyword>
<dbReference type="GO" id="GO:0000278">
    <property type="term" value="P:mitotic cell cycle"/>
    <property type="evidence" value="ECO:0007669"/>
    <property type="project" value="UniProtKB-ARBA"/>
</dbReference>
<evidence type="ECO:0000259" key="5">
    <source>
        <dbReference type="SMART" id="SM00385"/>
    </source>
</evidence>
<dbReference type="InterPro" id="IPR013763">
    <property type="entry name" value="Cyclin-like_dom"/>
</dbReference>
<accession>A0ABD1EHT6</accession>
<dbReference type="InterPro" id="IPR046965">
    <property type="entry name" value="Cyclin_A/B-like"/>
</dbReference>
<evidence type="ECO:0000256" key="3">
    <source>
        <dbReference type="ARBA" id="ARBA00023306"/>
    </source>
</evidence>
<dbReference type="PIRSF" id="PIRSF001771">
    <property type="entry name" value="Cyclin_A_B_D_E"/>
    <property type="match status" value="1"/>
</dbReference>
<feature type="domain" description="Cyclin C-terminal" evidence="6">
    <location>
        <begin position="243"/>
        <end position="361"/>
    </location>
</feature>
<keyword evidence="8" id="KW-1185">Reference proteome</keyword>
<dbReference type="InterPro" id="IPR039361">
    <property type="entry name" value="Cyclin"/>
</dbReference>
<reference evidence="7 8" key="1">
    <citation type="submission" date="2024-05" db="EMBL/GenBank/DDBJ databases">
        <title>Genetic variation in Jamaican populations of the coffee berry borer (Hypothenemus hampei).</title>
        <authorList>
            <person name="Errbii M."/>
            <person name="Myrie A."/>
        </authorList>
    </citation>
    <scope>NUCLEOTIDE SEQUENCE [LARGE SCALE GENOMIC DNA]</scope>
    <source>
        <strain evidence="7">JA-Hopewell-2020-01-JO</strain>
        <tissue evidence="7">Whole body</tissue>
    </source>
</reference>
<evidence type="ECO:0000256" key="1">
    <source>
        <dbReference type="ARBA" id="ARBA00022618"/>
    </source>
</evidence>
<proteinExistence type="inferred from homology"/>
<dbReference type="InterPro" id="IPR004367">
    <property type="entry name" value="Cyclin_C-dom"/>
</dbReference>
<dbReference type="SMART" id="SM00385">
    <property type="entry name" value="CYCLIN"/>
    <property type="match status" value="2"/>
</dbReference>
<dbReference type="Proteomes" id="UP001566132">
    <property type="component" value="Unassembled WGS sequence"/>
</dbReference>
<dbReference type="SUPFAM" id="SSF47954">
    <property type="entry name" value="Cyclin-like"/>
    <property type="match status" value="2"/>
</dbReference>
<dbReference type="InterPro" id="IPR036915">
    <property type="entry name" value="Cyclin-like_sf"/>
</dbReference>
<dbReference type="AlphaFoldDB" id="A0ABD1EHT6"/>
<evidence type="ECO:0000256" key="2">
    <source>
        <dbReference type="ARBA" id="ARBA00023127"/>
    </source>
</evidence>
<dbReference type="Pfam" id="PF00134">
    <property type="entry name" value="Cyclin_N"/>
    <property type="match status" value="1"/>
</dbReference>
<dbReference type="Pfam" id="PF02984">
    <property type="entry name" value="Cyclin_C"/>
    <property type="match status" value="1"/>
</dbReference>
<dbReference type="Gene3D" id="1.10.472.10">
    <property type="entry name" value="Cyclin-like"/>
    <property type="match status" value="2"/>
</dbReference>
<evidence type="ECO:0000259" key="6">
    <source>
        <dbReference type="SMART" id="SM01332"/>
    </source>
</evidence>
<sequence>MSAFHILEDVETSCVPDISKRKKSILEKQNGKTRSVLQPLSNGVKQDVKRAKFTINNQKTQEIKEKSKENLEKIKVIDEIGKIEKSNAIITSDEAEDDDHIPKSILYSIEYKQDIWNHLKYLEKFHPFPNSKYMLRQNDLCWRSRSILVDWLASVSHEYKLSNETFHLSVHYVDRFLMHMAVAKTKFQLVGAAAMLLAGKIEEVYPIDVKEWAYLTRDSFTPKQILKMEQLLTKILKFKMQPPTISTFIDHFCYEHQLDAKTRYLAMYLSELVLLEGNEYLNQLPSKLAAASIALARYTLTNSRSWPKKFKEHCGYSVKMLSPVLVKQQRTFVDSPSKEQQEIQNKYKTDKYHKVALIKPRKLVLELFSDE</sequence>
<dbReference type="SMART" id="SM01332">
    <property type="entry name" value="Cyclin_C"/>
    <property type="match status" value="1"/>
</dbReference>
<keyword evidence="2 4" id="KW-0195">Cyclin</keyword>
<dbReference type="GO" id="GO:0005634">
    <property type="term" value="C:nucleus"/>
    <property type="evidence" value="ECO:0007669"/>
    <property type="project" value="UniProtKB-ARBA"/>
</dbReference>
<dbReference type="FunFam" id="1.10.472.10:FF:000001">
    <property type="entry name" value="G2/mitotic-specific cyclin"/>
    <property type="match status" value="1"/>
</dbReference>
<organism evidence="7 8">
    <name type="scientific">Hypothenemus hampei</name>
    <name type="common">Coffee berry borer</name>
    <dbReference type="NCBI Taxonomy" id="57062"/>
    <lineage>
        <taxon>Eukaryota</taxon>
        <taxon>Metazoa</taxon>
        <taxon>Ecdysozoa</taxon>
        <taxon>Arthropoda</taxon>
        <taxon>Hexapoda</taxon>
        <taxon>Insecta</taxon>
        <taxon>Pterygota</taxon>
        <taxon>Neoptera</taxon>
        <taxon>Endopterygota</taxon>
        <taxon>Coleoptera</taxon>
        <taxon>Polyphaga</taxon>
        <taxon>Cucujiformia</taxon>
        <taxon>Curculionidae</taxon>
        <taxon>Scolytinae</taxon>
        <taxon>Hypothenemus</taxon>
    </lineage>
</organism>
<dbReference type="GO" id="GO:0051301">
    <property type="term" value="P:cell division"/>
    <property type="evidence" value="ECO:0007669"/>
    <property type="project" value="UniProtKB-KW"/>
</dbReference>
<feature type="domain" description="Cyclin-like" evidence="5">
    <location>
        <begin position="247"/>
        <end position="330"/>
    </location>
</feature>
<gene>
    <name evidence="7" type="ORF">ABEB36_009700</name>
</gene>
<evidence type="ECO:0000313" key="7">
    <source>
        <dbReference type="EMBL" id="KAL1494032.1"/>
    </source>
</evidence>
<dbReference type="InterPro" id="IPR006671">
    <property type="entry name" value="Cyclin_N"/>
</dbReference>